<proteinExistence type="predicted"/>
<gene>
    <name evidence="2" type="ORF">Pla163_11750</name>
</gene>
<reference evidence="2 3" key="1">
    <citation type="submission" date="2019-02" db="EMBL/GenBank/DDBJ databases">
        <title>Deep-cultivation of Planctomycetes and their phenomic and genomic characterization uncovers novel biology.</title>
        <authorList>
            <person name="Wiegand S."/>
            <person name="Jogler M."/>
            <person name="Boedeker C."/>
            <person name="Pinto D."/>
            <person name="Vollmers J."/>
            <person name="Rivas-Marin E."/>
            <person name="Kohn T."/>
            <person name="Peeters S.H."/>
            <person name="Heuer A."/>
            <person name="Rast P."/>
            <person name="Oberbeckmann S."/>
            <person name="Bunk B."/>
            <person name="Jeske O."/>
            <person name="Meyerdierks A."/>
            <person name="Storesund J.E."/>
            <person name="Kallscheuer N."/>
            <person name="Luecker S."/>
            <person name="Lage O.M."/>
            <person name="Pohl T."/>
            <person name="Merkel B.J."/>
            <person name="Hornburger P."/>
            <person name="Mueller R.-W."/>
            <person name="Bruemmer F."/>
            <person name="Labrenz M."/>
            <person name="Spormann A.M."/>
            <person name="Op den Camp H."/>
            <person name="Overmann J."/>
            <person name="Amann R."/>
            <person name="Jetten M.S.M."/>
            <person name="Mascher T."/>
            <person name="Medema M.H."/>
            <person name="Devos D.P."/>
            <person name="Kaster A.-K."/>
            <person name="Ovreas L."/>
            <person name="Rohde M."/>
            <person name="Galperin M.Y."/>
            <person name="Jogler C."/>
        </authorList>
    </citation>
    <scope>NUCLEOTIDE SEQUENCE [LARGE SCALE GENOMIC DNA]</scope>
    <source>
        <strain evidence="2 3">Pla163</strain>
    </source>
</reference>
<keyword evidence="1" id="KW-0732">Signal</keyword>
<accession>A0A518CXW8</accession>
<evidence type="ECO:0000313" key="3">
    <source>
        <dbReference type="Proteomes" id="UP000319342"/>
    </source>
</evidence>
<evidence type="ECO:0000256" key="1">
    <source>
        <dbReference type="SAM" id="SignalP"/>
    </source>
</evidence>
<name>A0A518CXW8_9BACT</name>
<protein>
    <recommendedName>
        <fullName evidence="4">PEP-CTERM sorting domain-containing protein</fullName>
    </recommendedName>
</protein>
<organism evidence="2 3">
    <name type="scientific">Rohdeia mirabilis</name>
    <dbReference type="NCBI Taxonomy" id="2528008"/>
    <lineage>
        <taxon>Bacteria</taxon>
        <taxon>Pseudomonadati</taxon>
        <taxon>Planctomycetota</taxon>
        <taxon>Planctomycetia</taxon>
        <taxon>Planctomycetia incertae sedis</taxon>
        <taxon>Rohdeia</taxon>
    </lineage>
</organism>
<evidence type="ECO:0000313" key="2">
    <source>
        <dbReference type="EMBL" id="QDU84073.1"/>
    </source>
</evidence>
<feature type="chain" id="PRO_5022026941" description="PEP-CTERM sorting domain-containing protein" evidence="1">
    <location>
        <begin position="30"/>
        <end position="352"/>
    </location>
</feature>
<keyword evidence="3" id="KW-1185">Reference proteome</keyword>
<dbReference type="RefSeq" id="WP_145184921.1">
    <property type="nucleotide sequence ID" value="NZ_CP036290.1"/>
</dbReference>
<dbReference type="EMBL" id="CP036290">
    <property type="protein sequence ID" value="QDU84073.1"/>
    <property type="molecule type" value="Genomic_DNA"/>
</dbReference>
<evidence type="ECO:0008006" key="4">
    <source>
        <dbReference type="Google" id="ProtNLM"/>
    </source>
</evidence>
<dbReference type="OrthoDB" id="5506812at2"/>
<sequence length="352" mass="36277" precursor="true">MLHARFDAALATSALALATLIAAAPGADAQATNLNVTFSNGAQGWSINGQNQVAATGGNPGANLPWNDPIDTFGLAVRNSVSPAFLGDFTLKGPVRLGIDVEVDYINFFFSPVSRDLVVILYDDDPFGLAAPAAVWTTLGTLDGNGQPWTTYTAEITDPLSPALPAGWNGAGAEDPVTFEPILPPGRNWANVLRGIDRIEFTTLVPGFFYGFTNFDLQVDNVQVRARPAATWTNLGASLDGANGAPFLTASGDLSAGSLNTLILSNAAPGAFGALAWSGSSSPVPFAGGTLVPFPFNDPIYVTTNTDGGAFLPFVMPLGVPPGAPIYAQFAVLDLAAPENVALSNAAVGVAP</sequence>
<dbReference type="AlphaFoldDB" id="A0A518CXW8"/>
<dbReference type="Proteomes" id="UP000319342">
    <property type="component" value="Chromosome"/>
</dbReference>
<feature type="signal peptide" evidence="1">
    <location>
        <begin position="1"/>
        <end position="29"/>
    </location>
</feature>